<dbReference type="Gene3D" id="1.25.40.10">
    <property type="entry name" value="Tetratricopeptide repeat domain"/>
    <property type="match status" value="1"/>
</dbReference>
<feature type="region of interest" description="Disordered" evidence="1">
    <location>
        <begin position="178"/>
        <end position="213"/>
    </location>
</feature>
<dbReference type="SUPFAM" id="SSF48452">
    <property type="entry name" value="TPR-like"/>
    <property type="match status" value="1"/>
</dbReference>
<protein>
    <submittedName>
        <fullName evidence="2">Uncharacterized protein</fullName>
    </submittedName>
</protein>
<reference evidence="2 3" key="2">
    <citation type="submission" date="2015-05" db="EMBL/GenBank/DDBJ databases">
        <authorList>
            <person name="Morales-Cruz A."/>
            <person name="Amrine K.C."/>
            <person name="Cantu D."/>
        </authorList>
    </citation>
    <scope>NUCLEOTIDE SEQUENCE [LARGE SCALE GENOMIC DNA]</scope>
    <source>
        <strain evidence="2">UCRPC4</strain>
    </source>
</reference>
<dbReference type="InterPro" id="IPR011990">
    <property type="entry name" value="TPR-like_helical_dom_sf"/>
</dbReference>
<dbReference type="OrthoDB" id="5328412at2759"/>
<accession>A0A0G2ET24</accession>
<sequence length="513" mass="57029">MSRPKAFLKAEKARKKQARTNPALLDADDILAEGVEFEEAGEKWRAGDAAKSMRFFTRALDMYTQGLQRFPQNLDLAYNKARIQLEMATHPVLVHQLQVPLLAALNETLGSHQYALQLDQENPDTLFNTAQVMTTMAEEIAKDDQRPDSDAIQLLEQALNLFQRCLAIQEQRFTEFQNQSQNTLHPGNTDPEPPAPELLTGPQGSSPTANEQQEQWASIIEPITMTTLLDTLLAQISALTTLTNLIPPHDTTLLPSIEKSSSILLNEKIPLHLSFTSTDSTIHPSISLAKTNLLSSLLDHNFRSSKITLETYRTELLALFTTYPPSTPESHLSQAQSLLSFNSSLTDHIPPGSPSYPPSLLHRWQSLTRALETLTLASKHPETSPDEMIQTHSLRGDVSLLQFRLSEKPAEFPTAVNHAETLLRNARTFYTNVGKLERDGKKGNAEVKVKSLVVEALVLNGLDDKARGGDGLQGWRDVITILGKERIAGFLEDMLDEGLVRKEVVEGIWIGLQ</sequence>
<keyword evidence="3" id="KW-1185">Reference proteome</keyword>
<name>A0A0G2ET24_PHACM</name>
<dbReference type="EMBL" id="LCWF01000044">
    <property type="protein sequence ID" value="KKY25321.1"/>
    <property type="molecule type" value="Genomic_DNA"/>
</dbReference>
<evidence type="ECO:0000313" key="3">
    <source>
        <dbReference type="Proteomes" id="UP000053317"/>
    </source>
</evidence>
<feature type="compositionally biased region" description="Polar residues" evidence="1">
    <location>
        <begin position="202"/>
        <end position="213"/>
    </location>
</feature>
<dbReference type="AlphaFoldDB" id="A0A0G2ET24"/>
<evidence type="ECO:0000256" key="1">
    <source>
        <dbReference type="SAM" id="MobiDB-lite"/>
    </source>
</evidence>
<organism evidence="2 3">
    <name type="scientific">Phaeomoniella chlamydospora</name>
    <name type="common">Phaeoacremonium chlamydosporum</name>
    <dbReference type="NCBI Taxonomy" id="158046"/>
    <lineage>
        <taxon>Eukaryota</taxon>
        <taxon>Fungi</taxon>
        <taxon>Dikarya</taxon>
        <taxon>Ascomycota</taxon>
        <taxon>Pezizomycotina</taxon>
        <taxon>Eurotiomycetes</taxon>
        <taxon>Chaetothyriomycetidae</taxon>
        <taxon>Phaeomoniellales</taxon>
        <taxon>Phaeomoniellaceae</taxon>
        <taxon>Phaeomoniella</taxon>
    </lineage>
</organism>
<comment type="caution">
    <text evidence="2">The sequence shown here is derived from an EMBL/GenBank/DDBJ whole genome shotgun (WGS) entry which is preliminary data.</text>
</comment>
<proteinExistence type="predicted"/>
<evidence type="ECO:0000313" key="2">
    <source>
        <dbReference type="EMBL" id="KKY25321.1"/>
    </source>
</evidence>
<gene>
    <name evidence="2" type="ORF">UCRPC4_g01881</name>
</gene>
<dbReference type="Proteomes" id="UP000053317">
    <property type="component" value="Unassembled WGS sequence"/>
</dbReference>
<reference evidence="2 3" key="1">
    <citation type="submission" date="2015-05" db="EMBL/GenBank/DDBJ databases">
        <title>Distinctive expansion of gene families associated with plant cell wall degradation and secondary metabolism in the genomes of grapevine trunk pathogens.</title>
        <authorList>
            <person name="Lawrence D.P."/>
            <person name="Travadon R."/>
            <person name="Rolshausen P.E."/>
            <person name="Baumgartner K."/>
        </authorList>
    </citation>
    <scope>NUCLEOTIDE SEQUENCE [LARGE SCALE GENOMIC DNA]</scope>
    <source>
        <strain evidence="2">UCRPC4</strain>
    </source>
</reference>